<dbReference type="GO" id="GO:0003677">
    <property type="term" value="F:DNA binding"/>
    <property type="evidence" value="ECO:0007669"/>
    <property type="project" value="UniProtKB-KW"/>
</dbReference>
<dbReference type="EMBL" id="BKZQ01000002">
    <property type="protein sequence ID" value="GER68836.1"/>
    <property type="molecule type" value="Genomic_DNA"/>
</dbReference>
<accession>A0A5J4J1M9</accession>
<evidence type="ECO:0000313" key="4">
    <source>
        <dbReference type="Proteomes" id="UP000391919"/>
    </source>
</evidence>
<comment type="caution">
    <text evidence="3">The sequence shown here is derived from an EMBL/GenBank/DDBJ whole genome shotgun (WGS) entry which is preliminary data.</text>
</comment>
<dbReference type="CDD" id="cd01106">
    <property type="entry name" value="HTH_TipAL-Mta"/>
    <property type="match status" value="1"/>
</dbReference>
<name>A0A5J4J1M9_9BACI</name>
<keyword evidence="4" id="KW-1185">Reference proteome</keyword>
<dbReference type="SUPFAM" id="SSF46955">
    <property type="entry name" value="Putative DNA-binding domain"/>
    <property type="match status" value="1"/>
</dbReference>
<dbReference type="Proteomes" id="UP000391919">
    <property type="component" value="Unassembled WGS sequence"/>
</dbReference>
<feature type="domain" description="HTH merR-type" evidence="2">
    <location>
        <begin position="1"/>
        <end position="53"/>
    </location>
</feature>
<dbReference type="Gene3D" id="1.10.1660.10">
    <property type="match status" value="1"/>
</dbReference>
<dbReference type="InterPro" id="IPR047057">
    <property type="entry name" value="MerR_fam"/>
</dbReference>
<dbReference type="InterPro" id="IPR000551">
    <property type="entry name" value="MerR-type_HTH_dom"/>
</dbReference>
<protein>
    <recommendedName>
        <fullName evidence="2">HTH merR-type domain-containing protein</fullName>
    </recommendedName>
</protein>
<proteinExistence type="predicted"/>
<evidence type="ECO:0000256" key="1">
    <source>
        <dbReference type="ARBA" id="ARBA00023125"/>
    </source>
</evidence>
<organism evidence="3 4">
    <name type="scientific">Weizmannia acidilactici</name>
    <dbReference type="NCBI Taxonomy" id="2607726"/>
    <lineage>
        <taxon>Bacteria</taxon>
        <taxon>Bacillati</taxon>
        <taxon>Bacillota</taxon>
        <taxon>Bacilli</taxon>
        <taxon>Bacillales</taxon>
        <taxon>Bacillaceae</taxon>
        <taxon>Heyndrickxia</taxon>
    </lineage>
</organism>
<dbReference type="InterPro" id="IPR009061">
    <property type="entry name" value="DNA-bd_dom_put_sf"/>
</dbReference>
<evidence type="ECO:0000313" key="3">
    <source>
        <dbReference type="EMBL" id="GER68836.1"/>
    </source>
</evidence>
<gene>
    <name evidence="3" type="ORF">BpJC7_01390</name>
</gene>
<dbReference type="PANTHER" id="PTHR30204:SF90">
    <property type="entry name" value="HTH-TYPE TRANSCRIPTIONAL ACTIVATOR MTA"/>
    <property type="match status" value="1"/>
</dbReference>
<dbReference type="GO" id="GO:0003700">
    <property type="term" value="F:DNA-binding transcription factor activity"/>
    <property type="evidence" value="ECO:0007669"/>
    <property type="project" value="InterPro"/>
</dbReference>
<dbReference type="Pfam" id="PF13411">
    <property type="entry name" value="MerR_1"/>
    <property type="match status" value="1"/>
</dbReference>
<dbReference type="SMART" id="SM00422">
    <property type="entry name" value="HTH_MERR"/>
    <property type="match status" value="1"/>
</dbReference>
<dbReference type="PANTHER" id="PTHR30204">
    <property type="entry name" value="REDOX-CYCLING DRUG-SENSING TRANSCRIPTIONAL ACTIVATOR SOXR"/>
    <property type="match status" value="1"/>
</dbReference>
<reference evidence="3 4" key="1">
    <citation type="submission" date="2019-09" db="EMBL/GenBank/DDBJ databases">
        <title>Draft genome sequence of Bacillus sp. JC-7.</title>
        <authorList>
            <person name="Tanaka N."/>
            <person name="Shiwa Y."/>
            <person name="Fujita N."/>
            <person name="Tanasupawat S."/>
        </authorList>
    </citation>
    <scope>NUCLEOTIDE SEQUENCE [LARGE SCALE GENOMIC DNA]</scope>
    <source>
        <strain evidence="3 4">JC-7</strain>
    </source>
</reference>
<sequence>MRHYDAIGLLKPAEISPSGYWQYSDENLETLQQILFFKELGFPLQKIKEIIDSPSFNRLEALQLQRNMLIEKRNRLNKMINLIEKKSNRRKGKSKCPMKKNLKGSVLKEIRMSRKHVKSGEIRR</sequence>
<dbReference type="PROSITE" id="PS50937">
    <property type="entry name" value="HTH_MERR_2"/>
    <property type="match status" value="1"/>
</dbReference>
<keyword evidence="1" id="KW-0238">DNA-binding</keyword>
<dbReference type="AlphaFoldDB" id="A0A5J4J1M9"/>
<evidence type="ECO:0000259" key="2">
    <source>
        <dbReference type="PROSITE" id="PS50937"/>
    </source>
</evidence>